<dbReference type="EMBL" id="BARS01052302">
    <property type="protein sequence ID" value="GAG52729.1"/>
    <property type="molecule type" value="Genomic_DNA"/>
</dbReference>
<name>X0YA71_9ZZZZ</name>
<feature type="domain" description="Heparinase II/III-like C-terminal" evidence="1">
    <location>
        <begin position="7"/>
        <end position="123"/>
    </location>
</feature>
<sequence>PGYWDRKKGGKRWSYYGLNTFSHNVPTLGGEDQDELAKSRFIKYETKKSSAFVLVDLTDAYKNFAKKTTRGIAMVQNRRAVLVQDEFEIEKPCEVAWGMTTDAKIAVRKGGSATLSLKGKQLIARVLSPAGAGFIVESAEQKPPEKTNKGVRRLVLRLPEAKGNVRVAILLSPLWSDGNVVKTLQVKPLAEWDKKPQLCQGHYHSEEAAKEQLARFARSYSNLVEWKERAKR</sequence>
<dbReference type="Pfam" id="PF07940">
    <property type="entry name" value="Hepar_II_III_C"/>
    <property type="match status" value="1"/>
</dbReference>
<dbReference type="GO" id="GO:0016829">
    <property type="term" value="F:lyase activity"/>
    <property type="evidence" value="ECO:0007669"/>
    <property type="project" value="InterPro"/>
</dbReference>
<feature type="non-terminal residue" evidence="2">
    <location>
        <position position="1"/>
    </location>
</feature>
<organism evidence="2">
    <name type="scientific">marine sediment metagenome</name>
    <dbReference type="NCBI Taxonomy" id="412755"/>
    <lineage>
        <taxon>unclassified sequences</taxon>
        <taxon>metagenomes</taxon>
        <taxon>ecological metagenomes</taxon>
    </lineage>
</organism>
<feature type="non-terminal residue" evidence="2">
    <location>
        <position position="232"/>
    </location>
</feature>
<dbReference type="PANTHER" id="PTHR38045:SF1">
    <property type="entry name" value="HEPARINASE II_III-LIKE PROTEIN"/>
    <property type="match status" value="1"/>
</dbReference>
<gene>
    <name evidence="2" type="ORF">S01H1_77781</name>
</gene>
<dbReference type="AlphaFoldDB" id="X0YA71"/>
<reference evidence="2" key="1">
    <citation type="journal article" date="2014" name="Front. Microbiol.">
        <title>High frequency of phylogenetically diverse reductive dehalogenase-homologous genes in deep subseafloor sedimentary metagenomes.</title>
        <authorList>
            <person name="Kawai M."/>
            <person name="Futagami T."/>
            <person name="Toyoda A."/>
            <person name="Takaki Y."/>
            <person name="Nishi S."/>
            <person name="Hori S."/>
            <person name="Arai W."/>
            <person name="Tsubouchi T."/>
            <person name="Morono Y."/>
            <person name="Uchiyama I."/>
            <person name="Ito T."/>
            <person name="Fujiyama A."/>
            <person name="Inagaki F."/>
            <person name="Takami H."/>
        </authorList>
    </citation>
    <scope>NUCLEOTIDE SEQUENCE</scope>
    <source>
        <strain evidence="2">Expedition CK06-06</strain>
    </source>
</reference>
<proteinExistence type="predicted"/>
<protein>
    <recommendedName>
        <fullName evidence="1">Heparinase II/III-like C-terminal domain-containing protein</fullName>
    </recommendedName>
</protein>
<dbReference type="PANTHER" id="PTHR38045">
    <property type="entry name" value="CHROMOSOME 1, WHOLE GENOME SHOTGUN SEQUENCE"/>
    <property type="match status" value="1"/>
</dbReference>
<dbReference type="Gene3D" id="2.70.98.70">
    <property type="match status" value="1"/>
</dbReference>
<comment type="caution">
    <text evidence="2">The sequence shown here is derived from an EMBL/GenBank/DDBJ whole genome shotgun (WGS) entry which is preliminary data.</text>
</comment>
<evidence type="ECO:0000259" key="1">
    <source>
        <dbReference type="Pfam" id="PF07940"/>
    </source>
</evidence>
<evidence type="ECO:0000313" key="2">
    <source>
        <dbReference type="EMBL" id="GAG52729.1"/>
    </source>
</evidence>
<dbReference type="InterPro" id="IPR012480">
    <property type="entry name" value="Hepar_II_III_C"/>
</dbReference>
<accession>X0YA71</accession>